<gene>
    <name evidence="1" type="ORF">GCM10017600_77660</name>
</gene>
<sequence>MIPQGIQRRLTQRLQTYREVREQRLPDLRVSATPRGDGPAIRYLCPDLSRPSGGIRAIYRHVDTLTAAGFDAAVLHRRKGFSCSWFEHRTPVVSAETAGLHRGDVLVLPEYAAPALGTLPEGLRLVVFNQNAYNTFALSPFDEVPRGAPYAGVPALEAVLAVSEPNVAYLRFAYPDLWIERVRNVVDPALFHPGDAGGAGDTEGTEGTEGTVRARRIALMPRRRAGDLAQVLHLLRARGALDGWEVVPIHGRSEAETAALLRSCAVFFSLSHQEGFGMPPAEAMASGCYVVGFTGVAGQEFFDPAFCSPVPEGDVLAFAQTAERVLAEGPAALAGRARAAGDHIRARYGPDQQREDLVGFFGKVLG</sequence>
<dbReference type="RefSeq" id="WP_271222595.1">
    <property type="nucleotide sequence ID" value="NZ_BAAAVD010000033.1"/>
</dbReference>
<name>A0A9W6IAX9_9ACTN</name>
<dbReference type="SUPFAM" id="SSF53756">
    <property type="entry name" value="UDP-Glycosyltransferase/glycogen phosphorylase"/>
    <property type="match status" value="1"/>
</dbReference>
<dbReference type="AlphaFoldDB" id="A0A9W6IAX9"/>
<protein>
    <recommendedName>
        <fullName evidence="3">Glycosyl transferase family 1 domain-containing protein</fullName>
    </recommendedName>
</protein>
<evidence type="ECO:0000313" key="2">
    <source>
        <dbReference type="Proteomes" id="UP001143474"/>
    </source>
</evidence>
<keyword evidence="2" id="KW-1185">Reference proteome</keyword>
<reference evidence="1" key="2">
    <citation type="submission" date="2023-01" db="EMBL/GenBank/DDBJ databases">
        <authorList>
            <person name="Sun Q."/>
            <person name="Evtushenko L."/>
        </authorList>
    </citation>
    <scope>NUCLEOTIDE SEQUENCE</scope>
    <source>
        <strain evidence="1">VKM Ac-2007</strain>
    </source>
</reference>
<comment type="caution">
    <text evidence="1">The sequence shown here is derived from an EMBL/GenBank/DDBJ whole genome shotgun (WGS) entry which is preliminary data.</text>
</comment>
<dbReference type="Pfam" id="PF13692">
    <property type="entry name" value="Glyco_trans_1_4"/>
    <property type="match status" value="1"/>
</dbReference>
<reference evidence="1" key="1">
    <citation type="journal article" date="2014" name="Int. J. Syst. Evol. Microbiol.">
        <title>Complete genome sequence of Corynebacterium casei LMG S-19264T (=DSM 44701T), isolated from a smear-ripened cheese.</title>
        <authorList>
            <consortium name="US DOE Joint Genome Institute (JGI-PGF)"/>
            <person name="Walter F."/>
            <person name="Albersmeier A."/>
            <person name="Kalinowski J."/>
            <person name="Ruckert C."/>
        </authorList>
    </citation>
    <scope>NUCLEOTIDE SEQUENCE</scope>
    <source>
        <strain evidence="1">VKM Ac-2007</strain>
    </source>
</reference>
<proteinExistence type="predicted"/>
<evidence type="ECO:0000313" key="1">
    <source>
        <dbReference type="EMBL" id="GLK14354.1"/>
    </source>
</evidence>
<dbReference type="EMBL" id="BSEV01000031">
    <property type="protein sequence ID" value="GLK14354.1"/>
    <property type="molecule type" value="Genomic_DNA"/>
</dbReference>
<accession>A0A9W6IAX9</accession>
<dbReference type="Proteomes" id="UP001143474">
    <property type="component" value="Unassembled WGS sequence"/>
</dbReference>
<evidence type="ECO:0008006" key="3">
    <source>
        <dbReference type="Google" id="ProtNLM"/>
    </source>
</evidence>
<dbReference type="Gene3D" id="3.40.50.2000">
    <property type="entry name" value="Glycogen Phosphorylase B"/>
    <property type="match status" value="1"/>
</dbReference>
<organism evidence="1 2">
    <name type="scientific">Streptosporangium carneum</name>
    <dbReference type="NCBI Taxonomy" id="47481"/>
    <lineage>
        <taxon>Bacteria</taxon>
        <taxon>Bacillati</taxon>
        <taxon>Actinomycetota</taxon>
        <taxon>Actinomycetes</taxon>
        <taxon>Streptosporangiales</taxon>
        <taxon>Streptosporangiaceae</taxon>
        <taxon>Streptosporangium</taxon>
    </lineage>
</organism>